<dbReference type="GO" id="GO:0003697">
    <property type="term" value="F:single-stranded DNA binding"/>
    <property type="evidence" value="ECO:0007669"/>
    <property type="project" value="InterPro"/>
</dbReference>
<evidence type="ECO:0000256" key="1">
    <source>
        <dbReference type="ARBA" id="ARBA00008136"/>
    </source>
</evidence>
<dbReference type="Proteomes" id="UP000886841">
    <property type="component" value="Unassembled WGS sequence"/>
</dbReference>
<feature type="compositionally biased region" description="Polar residues" evidence="9">
    <location>
        <begin position="28"/>
        <end position="37"/>
    </location>
</feature>
<keyword evidence="7" id="KW-0456">Lyase</keyword>
<dbReference type="InterPro" id="IPR003738">
    <property type="entry name" value="SRAP"/>
</dbReference>
<dbReference type="SUPFAM" id="SSF143081">
    <property type="entry name" value="BB1717-like"/>
    <property type="match status" value="1"/>
</dbReference>
<dbReference type="AlphaFoldDB" id="A0A9D1EJV8"/>
<keyword evidence="5" id="KW-0190">Covalent protein-DNA linkage</keyword>
<evidence type="ECO:0000256" key="3">
    <source>
        <dbReference type="ARBA" id="ARBA00022763"/>
    </source>
</evidence>
<comment type="caution">
    <text evidence="10">The sequence shown here is derived from an EMBL/GenBank/DDBJ whole genome shotgun (WGS) entry which is preliminary data.</text>
</comment>
<dbReference type="EMBL" id="DVHU01000056">
    <property type="protein sequence ID" value="HIR92954.1"/>
    <property type="molecule type" value="Genomic_DNA"/>
</dbReference>
<evidence type="ECO:0000256" key="5">
    <source>
        <dbReference type="ARBA" id="ARBA00023124"/>
    </source>
</evidence>
<keyword evidence="4 8" id="KW-0378">Hydrolase</keyword>
<comment type="similarity">
    <text evidence="1 8">Belongs to the SOS response-associated peptidase family.</text>
</comment>
<evidence type="ECO:0000256" key="2">
    <source>
        <dbReference type="ARBA" id="ARBA00022670"/>
    </source>
</evidence>
<dbReference type="PANTHER" id="PTHR13604:SF0">
    <property type="entry name" value="ABASIC SITE PROCESSING PROTEIN HMCES"/>
    <property type="match status" value="1"/>
</dbReference>
<name>A0A9D1EJV8_9FIRM</name>
<feature type="region of interest" description="Disordered" evidence="9">
    <location>
        <begin position="26"/>
        <end position="51"/>
    </location>
</feature>
<dbReference type="GO" id="GO:0016829">
    <property type="term" value="F:lyase activity"/>
    <property type="evidence" value="ECO:0007669"/>
    <property type="project" value="UniProtKB-KW"/>
</dbReference>
<evidence type="ECO:0000313" key="10">
    <source>
        <dbReference type="EMBL" id="HIR92954.1"/>
    </source>
</evidence>
<dbReference type="GO" id="GO:0006508">
    <property type="term" value="P:proteolysis"/>
    <property type="evidence" value="ECO:0007669"/>
    <property type="project" value="UniProtKB-KW"/>
</dbReference>
<organism evidence="10 11">
    <name type="scientific">Candidatus Egerieimonas intestinavium</name>
    <dbReference type="NCBI Taxonomy" id="2840777"/>
    <lineage>
        <taxon>Bacteria</taxon>
        <taxon>Bacillati</taxon>
        <taxon>Bacillota</taxon>
        <taxon>Clostridia</taxon>
        <taxon>Lachnospirales</taxon>
        <taxon>Lachnospiraceae</taxon>
        <taxon>Lachnospiraceae incertae sedis</taxon>
        <taxon>Candidatus Egerieimonas</taxon>
    </lineage>
</organism>
<dbReference type="GO" id="GO:0008233">
    <property type="term" value="F:peptidase activity"/>
    <property type="evidence" value="ECO:0007669"/>
    <property type="project" value="UniProtKB-KW"/>
</dbReference>
<protein>
    <recommendedName>
        <fullName evidence="8">Abasic site processing protein</fullName>
        <ecNumber evidence="8">3.4.-.-</ecNumber>
    </recommendedName>
</protein>
<keyword evidence="6" id="KW-0238">DNA-binding</keyword>
<evidence type="ECO:0000256" key="4">
    <source>
        <dbReference type="ARBA" id="ARBA00022801"/>
    </source>
</evidence>
<reference evidence="10" key="2">
    <citation type="journal article" date="2021" name="PeerJ">
        <title>Extensive microbial diversity within the chicken gut microbiome revealed by metagenomics and culture.</title>
        <authorList>
            <person name="Gilroy R."/>
            <person name="Ravi A."/>
            <person name="Getino M."/>
            <person name="Pursley I."/>
            <person name="Horton D.L."/>
            <person name="Alikhan N.F."/>
            <person name="Baker D."/>
            <person name="Gharbi K."/>
            <person name="Hall N."/>
            <person name="Watson M."/>
            <person name="Adriaenssens E.M."/>
            <person name="Foster-Nyarko E."/>
            <person name="Jarju S."/>
            <person name="Secka A."/>
            <person name="Antonio M."/>
            <person name="Oren A."/>
            <person name="Chaudhuri R.R."/>
            <person name="La Ragione R."/>
            <person name="Hildebrand F."/>
            <person name="Pallen M.J."/>
        </authorList>
    </citation>
    <scope>NUCLEOTIDE SEQUENCE</scope>
    <source>
        <strain evidence="10">ChiSxjej1B13-7041</strain>
    </source>
</reference>
<gene>
    <name evidence="10" type="ORF">IAB98_06010</name>
</gene>
<reference evidence="10" key="1">
    <citation type="submission" date="2020-10" db="EMBL/GenBank/DDBJ databases">
        <authorList>
            <person name="Gilroy R."/>
        </authorList>
    </citation>
    <scope>NUCLEOTIDE SEQUENCE</scope>
    <source>
        <strain evidence="10">ChiSxjej1B13-7041</strain>
    </source>
</reference>
<sequence>MCGRFYADAGLEREIRELVRSLEGERNASAQESTRSGSLGKGAESEGEKWDVLPSQEAPVLCRKSHRFLTEPMAWGFPALGGGGLLINARAESVLEKKTFRESVLYRRCVIPARGFYEWNSQKEKSWFFREDGQALCLAGFYDLQGDRERFVILTTAANASVAPVHSRMPLILEKSQVSDWILDDKAAEAFLQLGPGQLRRQSEYQQLSLW</sequence>
<evidence type="ECO:0000313" key="11">
    <source>
        <dbReference type="Proteomes" id="UP000886841"/>
    </source>
</evidence>
<evidence type="ECO:0000256" key="6">
    <source>
        <dbReference type="ARBA" id="ARBA00023125"/>
    </source>
</evidence>
<dbReference type="Gene3D" id="3.90.1680.10">
    <property type="entry name" value="SOS response associated peptidase-like"/>
    <property type="match status" value="1"/>
</dbReference>
<dbReference type="InterPro" id="IPR036590">
    <property type="entry name" value="SRAP-like"/>
</dbReference>
<dbReference type="Pfam" id="PF02586">
    <property type="entry name" value="SRAP"/>
    <property type="match status" value="1"/>
</dbReference>
<dbReference type="PANTHER" id="PTHR13604">
    <property type="entry name" value="DC12-RELATED"/>
    <property type="match status" value="1"/>
</dbReference>
<evidence type="ECO:0000256" key="7">
    <source>
        <dbReference type="ARBA" id="ARBA00023239"/>
    </source>
</evidence>
<keyword evidence="3" id="KW-0227">DNA damage</keyword>
<accession>A0A9D1EJV8</accession>
<dbReference type="GO" id="GO:0106300">
    <property type="term" value="P:protein-DNA covalent cross-linking repair"/>
    <property type="evidence" value="ECO:0007669"/>
    <property type="project" value="InterPro"/>
</dbReference>
<evidence type="ECO:0000256" key="8">
    <source>
        <dbReference type="RuleBase" id="RU364100"/>
    </source>
</evidence>
<keyword evidence="2 8" id="KW-0645">Protease</keyword>
<proteinExistence type="inferred from homology"/>
<evidence type="ECO:0000256" key="9">
    <source>
        <dbReference type="SAM" id="MobiDB-lite"/>
    </source>
</evidence>
<dbReference type="EC" id="3.4.-.-" evidence="8"/>